<name>A0AAD8Z019_9TELE</name>
<dbReference type="PANTHER" id="PTHR14907">
    <property type="entry name" value="FI14130P"/>
    <property type="match status" value="1"/>
</dbReference>
<evidence type="ECO:0000313" key="1">
    <source>
        <dbReference type="EMBL" id="KAK1790513.1"/>
    </source>
</evidence>
<feature type="non-terminal residue" evidence="1">
    <location>
        <position position="1"/>
    </location>
</feature>
<sequence>DGYYTVVIVPLPTSLYSLDALQYFHWLKRLQALERERDSLCMGLRDLEEVRLWYQWRLAHIPQRQARISMKDCEPEEGWTCMLRSHMLRLNGSLGRLLADGCAWSSLTHHQRDGTDWKLRWNNAILTQ</sequence>
<proteinExistence type="predicted"/>
<dbReference type="Pfam" id="PF11414">
    <property type="entry name" value="Suppressor_APC"/>
    <property type="match status" value="1"/>
</dbReference>
<organism evidence="1 2">
    <name type="scientific">Electrophorus voltai</name>
    <dbReference type="NCBI Taxonomy" id="2609070"/>
    <lineage>
        <taxon>Eukaryota</taxon>
        <taxon>Metazoa</taxon>
        <taxon>Chordata</taxon>
        <taxon>Craniata</taxon>
        <taxon>Vertebrata</taxon>
        <taxon>Euteleostomi</taxon>
        <taxon>Actinopterygii</taxon>
        <taxon>Neopterygii</taxon>
        <taxon>Teleostei</taxon>
        <taxon>Ostariophysi</taxon>
        <taxon>Gymnotiformes</taxon>
        <taxon>Gymnotoidei</taxon>
        <taxon>Gymnotidae</taxon>
        <taxon>Electrophorus</taxon>
    </lineage>
</organism>
<dbReference type="AlphaFoldDB" id="A0AAD8Z019"/>
<gene>
    <name evidence="1" type="ORF">P4O66_014402</name>
</gene>
<dbReference type="PANTHER" id="PTHR14907:SF4">
    <property type="entry name" value="SUPPRESSOR APC DOMAIN-CONTAINING PROTEIN 1"/>
    <property type="match status" value="1"/>
</dbReference>
<dbReference type="Proteomes" id="UP001239994">
    <property type="component" value="Unassembled WGS sequence"/>
</dbReference>
<evidence type="ECO:0000313" key="2">
    <source>
        <dbReference type="Proteomes" id="UP001239994"/>
    </source>
</evidence>
<accession>A0AAD8Z019</accession>
<dbReference type="InterPro" id="IPR026828">
    <property type="entry name" value="SAPC2_1/2"/>
</dbReference>
<feature type="non-terminal residue" evidence="1">
    <location>
        <position position="128"/>
    </location>
</feature>
<reference evidence="1" key="1">
    <citation type="submission" date="2023-03" db="EMBL/GenBank/DDBJ databases">
        <title>Electrophorus voltai genome.</title>
        <authorList>
            <person name="Bian C."/>
        </authorList>
    </citation>
    <scope>NUCLEOTIDE SEQUENCE</scope>
    <source>
        <strain evidence="1">CB-2022</strain>
        <tissue evidence="1">Muscle</tissue>
    </source>
</reference>
<protein>
    <submittedName>
        <fullName evidence="1">Uncharacterized protein</fullName>
    </submittedName>
</protein>
<comment type="caution">
    <text evidence="1">The sequence shown here is derived from an EMBL/GenBank/DDBJ whole genome shotgun (WGS) entry which is preliminary data.</text>
</comment>
<dbReference type="EMBL" id="JAROKS010000021">
    <property type="protein sequence ID" value="KAK1790513.1"/>
    <property type="molecule type" value="Genomic_DNA"/>
</dbReference>
<keyword evidence="2" id="KW-1185">Reference proteome</keyword>